<comment type="caution">
    <text evidence="1">The sequence shown here is derived from an EMBL/GenBank/DDBJ whole genome shotgun (WGS) entry which is preliminary data.</text>
</comment>
<gene>
    <name evidence="1" type="ORF">BDP27DRAFT_1078918</name>
</gene>
<proteinExistence type="predicted"/>
<evidence type="ECO:0008006" key="3">
    <source>
        <dbReference type="Google" id="ProtNLM"/>
    </source>
</evidence>
<sequence length="264" mass="30248">MVALIKWGQYIYWRPNLGGILRVLRIPELLEITCRALDMRSLQSLRATCKYFANALASHLSRRLRNGLSRWFGDARMLSAFQVLLQTTETIVGGSFALSLLCPGDWEPGDLDIIVREAEADRVRRFLIHQCQFVYDEERSGGDTGFDGLYPESDSQYEHFVNPILGGPGIDLVTIYKKPELEKFYPADFVLTYHSTVVMNFWNGKHLYCLWPDLTFNGLYVRNLEESTPKLENALQKYWSVPVYSLSPGIYLTAFICTQGAWIP</sequence>
<evidence type="ECO:0000313" key="2">
    <source>
        <dbReference type="Proteomes" id="UP000772434"/>
    </source>
</evidence>
<dbReference type="Proteomes" id="UP000772434">
    <property type="component" value="Unassembled WGS sequence"/>
</dbReference>
<reference evidence="1" key="1">
    <citation type="submission" date="2020-11" db="EMBL/GenBank/DDBJ databases">
        <authorList>
            <consortium name="DOE Joint Genome Institute"/>
            <person name="Ahrendt S."/>
            <person name="Riley R."/>
            <person name="Andreopoulos W."/>
            <person name="Labutti K."/>
            <person name="Pangilinan J."/>
            <person name="Ruiz-Duenas F.J."/>
            <person name="Barrasa J.M."/>
            <person name="Sanchez-Garcia M."/>
            <person name="Camarero S."/>
            <person name="Miyauchi S."/>
            <person name="Serrano A."/>
            <person name="Linde D."/>
            <person name="Babiker R."/>
            <person name="Drula E."/>
            <person name="Ayuso-Fernandez I."/>
            <person name="Pacheco R."/>
            <person name="Padilla G."/>
            <person name="Ferreira P."/>
            <person name="Barriuso J."/>
            <person name="Kellner H."/>
            <person name="Castanera R."/>
            <person name="Alfaro M."/>
            <person name="Ramirez L."/>
            <person name="Pisabarro A.G."/>
            <person name="Kuo A."/>
            <person name="Tritt A."/>
            <person name="Lipzen A."/>
            <person name="He G."/>
            <person name="Yan M."/>
            <person name="Ng V."/>
            <person name="Cullen D."/>
            <person name="Martin F."/>
            <person name="Rosso M.-N."/>
            <person name="Henrissat B."/>
            <person name="Hibbett D."/>
            <person name="Martinez A.T."/>
            <person name="Grigoriev I.V."/>
        </authorList>
    </citation>
    <scope>NUCLEOTIDE SEQUENCE</scope>
    <source>
        <strain evidence="1">AH 40177</strain>
    </source>
</reference>
<keyword evidence="2" id="KW-1185">Reference proteome</keyword>
<protein>
    <recommendedName>
        <fullName evidence="3">F-box domain-containing protein</fullName>
    </recommendedName>
</protein>
<organism evidence="1 2">
    <name type="scientific">Rhodocollybia butyracea</name>
    <dbReference type="NCBI Taxonomy" id="206335"/>
    <lineage>
        <taxon>Eukaryota</taxon>
        <taxon>Fungi</taxon>
        <taxon>Dikarya</taxon>
        <taxon>Basidiomycota</taxon>
        <taxon>Agaricomycotina</taxon>
        <taxon>Agaricomycetes</taxon>
        <taxon>Agaricomycetidae</taxon>
        <taxon>Agaricales</taxon>
        <taxon>Marasmiineae</taxon>
        <taxon>Omphalotaceae</taxon>
        <taxon>Rhodocollybia</taxon>
    </lineage>
</organism>
<dbReference type="AlphaFoldDB" id="A0A9P5PHW6"/>
<name>A0A9P5PHW6_9AGAR</name>
<accession>A0A9P5PHW6</accession>
<dbReference type="OrthoDB" id="3067340at2759"/>
<evidence type="ECO:0000313" key="1">
    <source>
        <dbReference type="EMBL" id="KAF9065676.1"/>
    </source>
</evidence>
<dbReference type="EMBL" id="JADNRY010000099">
    <property type="protein sequence ID" value="KAF9065676.1"/>
    <property type="molecule type" value="Genomic_DNA"/>
</dbReference>